<dbReference type="Gene3D" id="3.30.1330.100">
    <property type="entry name" value="CofE-like"/>
    <property type="match status" value="1"/>
</dbReference>
<dbReference type="PANTHER" id="PTHR47917:SF1">
    <property type="entry name" value="COENZYME F420:L-GLUTAMATE LIGASE"/>
    <property type="match status" value="1"/>
</dbReference>
<keyword evidence="2" id="KW-0436">Ligase</keyword>
<dbReference type="RefSeq" id="WP_103661014.1">
    <property type="nucleotide sequence ID" value="NZ_ML136872.1"/>
</dbReference>
<keyword evidence="3" id="KW-1185">Reference proteome</keyword>
<dbReference type="PANTHER" id="PTHR47917">
    <property type="match status" value="1"/>
</dbReference>
<reference evidence="2 3" key="1">
    <citation type="submission" date="2018-12" db="EMBL/GenBank/DDBJ databases">
        <authorList>
            <person name="Meng J."/>
        </authorList>
    </citation>
    <scope>NUCLEOTIDE SEQUENCE [LARGE SCALE GENOMIC DNA]</scope>
    <source>
        <strain evidence="2 3">HT111-2</strain>
    </source>
</reference>
<dbReference type="InterPro" id="IPR002847">
    <property type="entry name" value="F420-0_gamma-glut_ligase-dom"/>
</dbReference>
<feature type="domain" description="Coenzyme F420:L-glutamate ligase-like" evidence="1">
    <location>
        <begin position="13"/>
        <end position="224"/>
    </location>
</feature>
<dbReference type="Pfam" id="PF01996">
    <property type="entry name" value="F420_ligase"/>
    <property type="match status" value="1"/>
</dbReference>
<evidence type="ECO:0000313" key="3">
    <source>
        <dbReference type="Proteomes" id="UP000288291"/>
    </source>
</evidence>
<accession>A0A437SXF0</accession>
<organism evidence="2 3">
    <name type="scientific">Lactobacillus xujianguonis</name>
    <dbReference type="NCBI Taxonomy" id="2495899"/>
    <lineage>
        <taxon>Bacteria</taxon>
        <taxon>Bacillati</taxon>
        <taxon>Bacillota</taxon>
        <taxon>Bacilli</taxon>
        <taxon>Lactobacillales</taxon>
        <taxon>Lactobacillaceae</taxon>
        <taxon>Lactobacillus</taxon>
    </lineage>
</organism>
<sequence>MFQNTISIYPWLNFPQISKKCDLAEVIMKFCKKECANLKDGDILCIASKIISKSQGLFVDLNTIKPSGLALKIHHEVPRKDPRIIQLIINQTEDLSGKRLQISPNFIGGWLTNGLFLTSAGVDKIGEDMAIVLPNNCDEIAKQIAEKIYEKMGKRVAIVITDSDGRIDKKGATQIAVGLYGLNGLRKTQSNGKINVETICDMLAASAGLLMGQRGNMVPIVTICGFEYEFDRDATVEDTVN</sequence>
<protein>
    <submittedName>
        <fullName evidence="2">Glutamate ligase</fullName>
    </submittedName>
</protein>
<gene>
    <name evidence="2" type="ORF">EJK17_01100</name>
</gene>
<evidence type="ECO:0000259" key="1">
    <source>
        <dbReference type="Pfam" id="PF01996"/>
    </source>
</evidence>
<dbReference type="Proteomes" id="UP000288291">
    <property type="component" value="Unassembled WGS sequence"/>
</dbReference>
<evidence type="ECO:0000313" key="2">
    <source>
        <dbReference type="EMBL" id="RVU71599.1"/>
    </source>
</evidence>
<dbReference type="EMBL" id="RXIA01000003">
    <property type="protein sequence ID" value="RVU71599.1"/>
    <property type="molecule type" value="Genomic_DNA"/>
</dbReference>
<name>A0A437SXF0_9LACO</name>
<comment type="caution">
    <text evidence="2">The sequence shown here is derived from an EMBL/GenBank/DDBJ whole genome shotgun (WGS) entry which is preliminary data.</text>
</comment>
<dbReference type="Gene3D" id="3.90.1660.10">
    <property type="entry name" value="CofE-like domain"/>
    <property type="match status" value="1"/>
</dbReference>
<dbReference type="AlphaFoldDB" id="A0A437SXF0"/>
<dbReference type="SUPFAM" id="SSF144010">
    <property type="entry name" value="CofE-like"/>
    <property type="match status" value="1"/>
</dbReference>
<dbReference type="GO" id="GO:0052618">
    <property type="term" value="F:coenzyme F420-0:L-glutamate ligase activity"/>
    <property type="evidence" value="ECO:0007669"/>
    <property type="project" value="TreeGrafter"/>
</dbReference>
<proteinExistence type="predicted"/>